<feature type="region of interest" description="Disordered" evidence="1">
    <location>
        <begin position="186"/>
        <end position="205"/>
    </location>
</feature>
<proteinExistence type="predicted"/>
<feature type="compositionally biased region" description="Basic and acidic residues" evidence="1">
    <location>
        <begin position="195"/>
        <end position="205"/>
    </location>
</feature>
<feature type="region of interest" description="Disordered" evidence="1">
    <location>
        <begin position="91"/>
        <end position="134"/>
    </location>
</feature>
<evidence type="ECO:0000313" key="3">
    <source>
        <dbReference type="Proteomes" id="UP000807115"/>
    </source>
</evidence>
<accession>A0A921RA64</accession>
<protein>
    <submittedName>
        <fullName evidence="2">Uncharacterized protein</fullName>
    </submittedName>
</protein>
<dbReference type="EMBL" id="CM027682">
    <property type="protein sequence ID" value="KAG0535833.1"/>
    <property type="molecule type" value="Genomic_DNA"/>
</dbReference>
<reference evidence="2" key="1">
    <citation type="journal article" date="2019" name="BMC Genomics">
        <title>A new reference genome for Sorghum bicolor reveals high levels of sequence similarity between sweet and grain genotypes: implications for the genetics of sugar metabolism.</title>
        <authorList>
            <person name="Cooper E.A."/>
            <person name="Brenton Z.W."/>
            <person name="Flinn B.S."/>
            <person name="Jenkins J."/>
            <person name="Shu S."/>
            <person name="Flowers D."/>
            <person name="Luo F."/>
            <person name="Wang Y."/>
            <person name="Xia P."/>
            <person name="Barry K."/>
            <person name="Daum C."/>
            <person name="Lipzen A."/>
            <person name="Yoshinaga Y."/>
            <person name="Schmutz J."/>
            <person name="Saski C."/>
            <person name="Vermerris W."/>
            <person name="Kresovich S."/>
        </authorList>
    </citation>
    <scope>NUCLEOTIDE SEQUENCE</scope>
</reference>
<name>A0A921RA64_SORBI</name>
<comment type="caution">
    <text evidence="2">The sequence shown here is derived from an EMBL/GenBank/DDBJ whole genome shotgun (WGS) entry which is preliminary data.</text>
</comment>
<reference evidence="2" key="2">
    <citation type="submission" date="2020-10" db="EMBL/GenBank/DDBJ databases">
        <authorList>
            <person name="Cooper E.A."/>
            <person name="Brenton Z.W."/>
            <person name="Flinn B.S."/>
            <person name="Jenkins J."/>
            <person name="Shu S."/>
            <person name="Flowers D."/>
            <person name="Luo F."/>
            <person name="Wang Y."/>
            <person name="Xia P."/>
            <person name="Barry K."/>
            <person name="Daum C."/>
            <person name="Lipzen A."/>
            <person name="Yoshinaga Y."/>
            <person name="Schmutz J."/>
            <person name="Saski C."/>
            <person name="Vermerris W."/>
            <person name="Kresovich S."/>
        </authorList>
    </citation>
    <scope>NUCLEOTIDE SEQUENCE</scope>
</reference>
<dbReference type="Proteomes" id="UP000807115">
    <property type="component" value="Chromosome 3"/>
</dbReference>
<evidence type="ECO:0000256" key="1">
    <source>
        <dbReference type="SAM" id="MobiDB-lite"/>
    </source>
</evidence>
<organism evidence="2 3">
    <name type="scientific">Sorghum bicolor</name>
    <name type="common">Sorghum</name>
    <name type="synonym">Sorghum vulgare</name>
    <dbReference type="NCBI Taxonomy" id="4558"/>
    <lineage>
        <taxon>Eukaryota</taxon>
        <taxon>Viridiplantae</taxon>
        <taxon>Streptophyta</taxon>
        <taxon>Embryophyta</taxon>
        <taxon>Tracheophyta</taxon>
        <taxon>Spermatophyta</taxon>
        <taxon>Magnoliopsida</taxon>
        <taxon>Liliopsida</taxon>
        <taxon>Poales</taxon>
        <taxon>Poaceae</taxon>
        <taxon>PACMAD clade</taxon>
        <taxon>Panicoideae</taxon>
        <taxon>Andropogonodae</taxon>
        <taxon>Andropogoneae</taxon>
        <taxon>Sorghinae</taxon>
        <taxon>Sorghum</taxon>
    </lineage>
</organism>
<feature type="compositionally biased region" description="Low complexity" evidence="1">
    <location>
        <begin position="95"/>
        <end position="106"/>
    </location>
</feature>
<evidence type="ECO:0000313" key="2">
    <source>
        <dbReference type="EMBL" id="KAG0535833.1"/>
    </source>
</evidence>
<dbReference type="AlphaFoldDB" id="A0A921RA64"/>
<sequence>MPGLTAPSDYAEELPRHPALKINSKVSACPLSPRPTPPWRFESDWVCGVANRADSFATLACPVPIQSSGCVRGLLRRRCIGRLGRRRLPAVSATGARANPGRSSRAGAGGARGPAGAPHVQLRRPHPTPPGGPLAALRRRGDLHRVFPRALRPPSPRSRQGRARALRAGGGQAVAQVLAAPGRSRFSHIRGGWNRGEKQGRMQSI</sequence>
<gene>
    <name evidence="2" type="ORF">BDA96_03G012000</name>
</gene>